<dbReference type="GO" id="GO:0006629">
    <property type="term" value="P:lipid metabolic process"/>
    <property type="evidence" value="ECO:0007669"/>
    <property type="project" value="InterPro"/>
</dbReference>
<gene>
    <name evidence="2" type="ORF">MNBD_GAMMA15-2173</name>
</gene>
<dbReference type="SUPFAM" id="SSF51695">
    <property type="entry name" value="PLC-like phosphodiesterases"/>
    <property type="match status" value="1"/>
</dbReference>
<reference evidence="2" key="1">
    <citation type="submission" date="2018-06" db="EMBL/GenBank/DDBJ databases">
        <authorList>
            <person name="Zhirakovskaya E."/>
        </authorList>
    </citation>
    <scope>NUCLEOTIDE SEQUENCE</scope>
</reference>
<dbReference type="PANTHER" id="PTHR46211">
    <property type="entry name" value="GLYCEROPHOSPHORYL DIESTER PHOSPHODIESTERASE"/>
    <property type="match status" value="1"/>
</dbReference>
<dbReference type="InterPro" id="IPR017946">
    <property type="entry name" value="PLC-like_Pdiesterase_TIM-brl"/>
</dbReference>
<dbReference type="Gene3D" id="3.20.20.190">
    <property type="entry name" value="Phosphatidylinositol (PI) phosphodiesterase"/>
    <property type="match status" value="1"/>
</dbReference>
<sequence>MTTDNIPQLVAHRGDMRQHPENSWPALRAAVEAGACWLEFDVQMCADGKFVLLHDADFQRTAGNTQCVFELDAESCRNISVHYPDTFADRFNPAPTPLLDEVLEWLSTLPGVRAMVEIKSESLEHFGREVVMRALLEALSKYHAQCVLISFDEIALQFSAKHTSLEIGWVVYQYDDAHRQRAEHLKPHYLICNQRKIPQGEPLWPGDWRWMLYDILEPEQALDWAQQGIDLIETGDITRLLKHPLLAKRSCRYGL</sequence>
<proteinExistence type="predicted"/>
<dbReference type="AlphaFoldDB" id="A0A3B0YQD4"/>
<dbReference type="GO" id="GO:0008081">
    <property type="term" value="F:phosphoric diester hydrolase activity"/>
    <property type="evidence" value="ECO:0007669"/>
    <property type="project" value="InterPro"/>
</dbReference>
<evidence type="ECO:0000259" key="1">
    <source>
        <dbReference type="PROSITE" id="PS51704"/>
    </source>
</evidence>
<evidence type="ECO:0000313" key="2">
    <source>
        <dbReference type="EMBL" id="VAW77462.1"/>
    </source>
</evidence>
<dbReference type="InterPro" id="IPR030395">
    <property type="entry name" value="GP_PDE_dom"/>
</dbReference>
<dbReference type="PANTHER" id="PTHR46211:SF14">
    <property type="entry name" value="GLYCEROPHOSPHODIESTER PHOSPHODIESTERASE"/>
    <property type="match status" value="1"/>
</dbReference>
<feature type="domain" description="GP-PDE" evidence="1">
    <location>
        <begin position="7"/>
        <end position="255"/>
    </location>
</feature>
<dbReference type="Pfam" id="PF03009">
    <property type="entry name" value="GDPD"/>
    <property type="match status" value="1"/>
</dbReference>
<organism evidence="2">
    <name type="scientific">hydrothermal vent metagenome</name>
    <dbReference type="NCBI Taxonomy" id="652676"/>
    <lineage>
        <taxon>unclassified sequences</taxon>
        <taxon>metagenomes</taxon>
        <taxon>ecological metagenomes</taxon>
    </lineage>
</organism>
<dbReference type="EMBL" id="UOFN01000077">
    <property type="protein sequence ID" value="VAW77462.1"/>
    <property type="molecule type" value="Genomic_DNA"/>
</dbReference>
<name>A0A3B0YQD4_9ZZZZ</name>
<accession>A0A3B0YQD4</accession>
<protein>
    <recommendedName>
        <fullName evidence="1">GP-PDE domain-containing protein</fullName>
    </recommendedName>
</protein>
<dbReference type="PROSITE" id="PS51704">
    <property type="entry name" value="GP_PDE"/>
    <property type="match status" value="1"/>
</dbReference>